<protein>
    <submittedName>
        <fullName evidence="2">Uncharacterized protein</fullName>
    </submittedName>
</protein>
<dbReference type="AlphaFoldDB" id="J9DKX7"/>
<reference evidence="2 3" key="1">
    <citation type="submission" date="2011-08" db="EMBL/GenBank/DDBJ databases">
        <authorList>
            <person name="Liu Z.J."/>
            <person name="Shi F.L."/>
            <person name="Lu J.Q."/>
            <person name="Li M."/>
            <person name="Wang Z.L."/>
        </authorList>
    </citation>
    <scope>NUCLEOTIDE SEQUENCE [LARGE SCALE GENOMIC DNA]</scope>
    <source>
        <strain evidence="2 3">USNM 41457</strain>
    </source>
</reference>
<dbReference type="VEuPathDB" id="MicrosporidiaDB:EDEG_02413"/>
<keyword evidence="1" id="KW-0472">Membrane</keyword>
<feature type="non-terminal residue" evidence="2">
    <location>
        <position position="1"/>
    </location>
</feature>
<sequence length="222" mass="26007">MFSLFSFIVLKMYIFYILSSINYISASHFDSMQNDQFLFDCNQKPIENDTIVLKDQFSKVQNRVSEIIQKFKKINNTYKNFLKSCTNNSFLEECSLFSQKADEFISDLSYIIDIANEINVYAIDINSQILEIYKFSIEKSRTVTKNIVKESEDLKNCLKSENDQFTHEFREKNTEICNEPGVWAEKSQVLIKIIDGIIQTANDTKKDLIKNINDYDEIIEQI</sequence>
<name>J9DKX7_EDHAE</name>
<organism evidence="2 3">
    <name type="scientific">Edhazardia aedis (strain USNM 41457)</name>
    <name type="common">Microsporidian parasite</name>
    <dbReference type="NCBI Taxonomy" id="1003232"/>
    <lineage>
        <taxon>Eukaryota</taxon>
        <taxon>Fungi</taxon>
        <taxon>Fungi incertae sedis</taxon>
        <taxon>Microsporidia</taxon>
        <taxon>Edhazardia</taxon>
    </lineage>
</organism>
<keyword evidence="1" id="KW-0812">Transmembrane</keyword>
<gene>
    <name evidence="2" type="ORF">EDEG_02413</name>
</gene>
<dbReference type="HOGENOM" id="CLU_1245334_0_0_1"/>
<evidence type="ECO:0000313" key="2">
    <source>
        <dbReference type="EMBL" id="EJW03245.1"/>
    </source>
</evidence>
<dbReference type="InParanoid" id="J9DKX7"/>
<keyword evidence="3" id="KW-1185">Reference proteome</keyword>
<proteinExistence type="predicted"/>
<feature type="transmembrane region" description="Helical" evidence="1">
    <location>
        <begin position="6"/>
        <end position="24"/>
    </location>
</feature>
<dbReference type="Proteomes" id="UP000003163">
    <property type="component" value="Unassembled WGS sequence"/>
</dbReference>
<keyword evidence="1" id="KW-1133">Transmembrane helix</keyword>
<dbReference type="EMBL" id="AFBI03000042">
    <property type="protein sequence ID" value="EJW03245.1"/>
    <property type="molecule type" value="Genomic_DNA"/>
</dbReference>
<evidence type="ECO:0000256" key="1">
    <source>
        <dbReference type="SAM" id="Phobius"/>
    </source>
</evidence>
<comment type="caution">
    <text evidence="2">The sequence shown here is derived from an EMBL/GenBank/DDBJ whole genome shotgun (WGS) entry which is preliminary data.</text>
</comment>
<accession>J9DKX7</accession>
<evidence type="ECO:0000313" key="3">
    <source>
        <dbReference type="Proteomes" id="UP000003163"/>
    </source>
</evidence>
<reference evidence="3" key="2">
    <citation type="submission" date="2015-07" db="EMBL/GenBank/DDBJ databases">
        <title>Contrasting host-pathogen interactions and genome evolution in two generalist and specialist microsporidian pathogens of mosquitoes.</title>
        <authorList>
            <consortium name="The Broad Institute Genomics Platform"/>
            <consortium name="The Broad Institute Genome Sequencing Center for Infectious Disease"/>
            <person name="Cuomo C.A."/>
            <person name="Sanscrainte N.D."/>
            <person name="Goldberg J.M."/>
            <person name="Heiman D."/>
            <person name="Young S."/>
            <person name="Zeng Q."/>
            <person name="Becnel J.J."/>
            <person name="Birren B.W."/>
        </authorList>
    </citation>
    <scope>NUCLEOTIDE SEQUENCE [LARGE SCALE GENOMIC DNA]</scope>
    <source>
        <strain evidence="3">USNM 41457</strain>
    </source>
</reference>